<dbReference type="EMBL" id="JACCCC010000001">
    <property type="protein sequence ID" value="NYE46809.1"/>
    <property type="molecule type" value="Genomic_DNA"/>
</dbReference>
<dbReference type="Pfam" id="PF13302">
    <property type="entry name" value="Acetyltransf_3"/>
    <property type="match status" value="1"/>
</dbReference>
<evidence type="ECO:0000313" key="3">
    <source>
        <dbReference type="Proteomes" id="UP000589036"/>
    </source>
</evidence>
<organism evidence="2 3">
    <name type="scientific">Spinactinospora alkalitolerans</name>
    <dbReference type="NCBI Taxonomy" id="687207"/>
    <lineage>
        <taxon>Bacteria</taxon>
        <taxon>Bacillati</taxon>
        <taxon>Actinomycetota</taxon>
        <taxon>Actinomycetes</taxon>
        <taxon>Streptosporangiales</taxon>
        <taxon>Nocardiopsidaceae</taxon>
        <taxon>Spinactinospora</taxon>
    </lineage>
</organism>
<accession>A0A852TS16</accession>
<feature type="domain" description="N-acetyltransferase" evidence="1">
    <location>
        <begin position="18"/>
        <end position="181"/>
    </location>
</feature>
<evidence type="ECO:0000259" key="1">
    <source>
        <dbReference type="PROSITE" id="PS51186"/>
    </source>
</evidence>
<comment type="caution">
    <text evidence="2">The sequence shown here is derived from an EMBL/GenBank/DDBJ whole genome shotgun (WGS) entry which is preliminary data.</text>
</comment>
<dbReference type="SUPFAM" id="SSF55729">
    <property type="entry name" value="Acyl-CoA N-acyltransferases (Nat)"/>
    <property type="match status" value="1"/>
</dbReference>
<dbReference type="PANTHER" id="PTHR43415">
    <property type="entry name" value="SPERMIDINE N(1)-ACETYLTRANSFERASE"/>
    <property type="match status" value="1"/>
</dbReference>
<dbReference type="GO" id="GO:0016747">
    <property type="term" value="F:acyltransferase activity, transferring groups other than amino-acyl groups"/>
    <property type="evidence" value="ECO:0007669"/>
    <property type="project" value="InterPro"/>
</dbReference>
<keyword evidence="2" id="KW-0808">Transferase</keyword>
<dbReference type="AlphaFoldDB" id="A0A852TS16"/>
<sequence length="203" mass="22882">MIDMSALREKPTLSGDHVRLVPLAEEHAEALYESTQDPETRRLMGTHRIFTLGEVREWCAERAAQPDRLDLAIIEQAGDRHLGELSLMDVDRYNESAAYRIALSAIEFTGRGLGREATRLLLEYAFERIGLHRVSLEVYAFNMRAIAAYRACGFAVEGRLRDALLWEGRRHDALVMSVLERDFRRAMGPFPGRGGARSAADHG</sequence>
<protein>
    <submittedName>
        <fullName evidence="2">RimJ/RimL family protein N-acetyltransferase</fullName>
    </submittedName>
</protein>
<gene>
    <name evidence="2" type="ORF">HDA32_001929</name>
</gene>
<dbReference type="PANTHER" id="PTHR43415:SF3">
    <property type="entry name" value="GNAT-FAMILY ACETYLTRANSFERASE"/>
    <property type="match status" value="1"/>
</dbReference>
<evidence type="ECO:0000313" key="2">
    <source>
        <dbReference type="EMBL" id="NYE46809.1"/>
    </source>
</evidence>
<proteinExistence type="predicted"/>
<dbReference type="Proteomes" id="UP000589036">
    <property type="component" value="Unassembled WGS sequence"/>
</dbReference>
<dbReference type="InterPro" id="IPR016181">
    <property type="entry name" value="Acyl_CoA_acyltransferase"/>
</dbReference>
<dbReference type="Gene3D" id="3.40.630.30">
    <property type="match status" value="1"/>
</dbReference>
<dbReference type="InterPro" id="IPR000182">
    <property type="entry name" value="GNAT_dom"/>
</dbReference>
<keyword evidence="3" id="KW-1185">Reference proteome</keyword>
<dbReference type="RefSeq" id="WP_179642855.1">
    <property type="nucleotide sequence ID" value="NZ_BAAAYY010000033.1"/>
</dbReference>
<name>A0A852TS16_9ACTN</name>
<dbReference type="PROSITE" id="PS51186">
    <property type="entry name" value="GNAT"/>
    <property type="match status" value="1"/>
</dbReference>
<reference evidence="2 3" key="1">
    <citation type="submission" date="2020-07" db="EMBL/GenBank/DDBJ databases">
        <title>Sequencing the genomes of 1000 actinobacteria strains.</title>
        <authorList>
            <person name="Klenk H.-P."/>
        </authorList>
    </citation>
    <scope>NUCLEOTIDE SEQUENCE [LARGE SCALE GENOMIC DNA]</scope>
    <source>
        <strain evidence="2 3">CXB654</strain>
    </source>
</reference>